<gene>
    <name evidence="1" type="ORF">MBBAR_6c01280</name>
</gene>
<dbReference type="AlphaFoldDB" id="A0A1V6N2T6"/>
<sequence>MVYVLNEAKAEIDNLKISHITSVSVEENDDSSSVVTSDGDVILPSNNTGGTITIEGLELPDDVEELVELEKLIKSRNIDKATFSGIAFTQKGEPYQRTITGSNGFILRGSEWTPTDGVTRSFDCKFNKITFDYKKA</sequence>
<proteinExistence type="predicted"/>
<name>A0A1V6N2T6_METAZ</name>
<dbReference type="RefSeq" id="WP_080460074.1">
    <property type="nucleotide sequence ID" value="NZ_JXMW01000006.1"/>
</dbReference>
<evidence type="ECO:0000313" key="1">
    <source>
        <dbReference type="EMBL" id="OQD59018.1"/>
    </source>
</evidence>
<comment type="caution">
    <text evidence="1">The sequence shown here is derived from an EMBL/GenBank/DDBJ whole genome shotgun (WGS) entry which is preliminary data.</text>
</comment>
<reference evidence="1 2" key="1">
    <citation type="submission" date="2014-12" db="EMBL/GenBank/DDBJ databases">
        <title>Genome sequence of Methanobrevibacter arboriphilicus DH1, DSM1125.</title>
        <authorList>
            <person name="Poehlein A."/>
            <person name="Thauer R.K."/>
            <person name="Seedorf H."/>
            <person name="Daniel R."/>
        </authorList>
    </citation>
    <scope>NUCLEOTIDE SEQUENCE [LARGE SCALE GENOMIC DNA]</scope>
    <source>
        <strain evidence="1 2">DH1</strain>
    </source>
</reference>
<organism evidence="1 2">
    <name type="scientific">Methanobrevibacter arboriphilus JCM 13429 = DSM 1125</name>
    <dbReference type="NCBI Taxonomy" id="1300164"/>
    <lineage>
        <taxon>Archaea</taxon>
        <taxon>Methanobacteriati</taxon>
        <taxon>Methanobacteriota</taxon>
        <taxon>Methanomada group</taxon>
        <taxon>Methanobacteria</taxon>
        <taxon>Methanobacteriales</taxon>
        <taxon>Methanobacteriaceae</taxon>
        <taxon>Methanobrevibacter</taxon>
    </lineage>
</organism>
<accession>A0A1V6N2T6</accession>
<dbReference type="Proteomes" id="UP000191661">
    <property type="component" value="Unassembled WGS sequence"/>
</dbReference>
<evidence type="ECO:0000313" key="2">
    <source>
        <dbReference type="Proteomes" id="UP000191661"/>
    </source>
</evidence>
<dbReference type="EMBL" id="JXMW01000006">
    <property type="protein sequence ID" value="OQD59018.1"/>
    <property type="molecule type" value="Genomic_DNA"/>
</dbReference>
<keyword evidence="2" id="KW-1185">Reference proteome</keyword>
<protein>
    <submittedName>
        <fullName evidence="1">Uncharacterized protein</fullName>
    </submittedName>
</protein>